<dbReference type="Gene3D" id="1.10.8.60">
    <property type="match status" value="1"/>
</dbReference>
<dbReference type="SUPFAM" id="SSF55781">
    <property type="entry name" value="GAF domain-like"/>
    <property type="match status" value="1"/>
</dbReference>
<keyword evidence="1" id="KW-0547">Nucleotide-binding</keyword>
<name>A0A6B2R2I0_9BURK</name>
<evidence type="ECO:0000256" key="5">
    <source>
        <dbReference type="ARBA" id="ARBA00023163"/>
    </source>
</evidence>
<keyword evidence="4" id="KW-0238">DNA-binding</keyword>
<dbReference type="SUPFAM" id="SSF46689">
    <property type="entry name" value="Homeodomain-like"/>
    <property type="match status" value="1"/>
</dbReference>
<dbReference type="Pfam" id="PF01590">
    <property type="entry name" value="GAF"/>
    <property type="match status" value="1"/>
</dbReference>
<evidence type="ECO:0000256" key="3">
    <source>
        <dbReference type="ARBA" id="ARBA00023015"/>
    </source>
</evidence>
<dbReference type="NCBIfam" id="NF003451">
    <property type="entry name" value="PRK05022.1"/>
    <property type="match status" value="1"/>
</dbReference>
<dbReference type="Gene3D" id="3.40.50.300">
    <property type="entry name" value="P-loop containing nucleotide triphosphate hydrolases"/>
    <property type="match status" value="1"/>
</dbReference>
<feature type="domain" description="Sigma-54 factor interaction" evidence="6">
    <location>
        <begin position="191"/>
        <end position="420"/>
    </location>
</feature>
<dbReference type="InterPro" id="IPR003593">
    <property type="entry name" value="AAA+_ATPase"/>
</dbReference>
<dbReference type="SUPFAM" id="SSF52540">
    <property type="entry name" value="P-loop containing nucleoside triphosphate hydrolases"/>
    <property type="match status" value="1"/>
</dbReference>
<evidence type="ECO:0000259" key="6">
    <source>
        <dbReference type="PROSITE" id="PS50045"/>
    </source>
</evidence>
<dbReference type="InterPro" id="IPR002078">
    <property type="entry name" value="Sigma_54_int"/>
</dbReference>
<dbReference type="PROSITE" id="PS50045">
    <property type="entry name" value="SIGMA54_INTERACT_4"/>
    <property type="match status" value="1"/>
</dbReference>
<dbReference type="Pfam" id="PF25601">
    <property type="entry name" value="AAA_lid_14"/>
    <property type="match status" value="1"/>
</dbReference>
<dbReference type="AlphaFoldDB" id="A0A6B2R2I0"/>
<organism evidence="7">
    <name type="scientific">Sheuella amnicola</name>
    <dbReference type="NCBI Taxonomy" id="2707330"/>
    <lineage>
        <taxon>Bacteria</taxon>
        <taxon>Pseudomonadati</taxon>
        <taxon>Pseudomonadota</taxon>
        <taxon>Betaproteobacteria</taxon>
        <taxon>Burkholderiales</taxon>
        <taxon>Alcaligenaceae</taxon>
        <taxon>Sheuella</taxon>
    </lineage>
</organism>
<dbReference type="PANTHER" id="PTHR32071:SF35">
    <property type="entry name" value="ANAEROBIC NITRIC OXIDE REDUCTASE TRANSCRIPTION REGULATOR NORR"/>
    <property type="match status" value="1"/>
</dbReference>
<dbReference type="GO" id="GO:0005524">
    <property type="term" value="F:ATP binding"/>
    <property type="evidence" value="ECO:0007669"/>
    <property type="project" value="UniProtKB-KW"/>
</dbReference>
<proteinExistence type="predicted"/>
<dbReference type="FunFam" id="3.40.50.300:FF:000006">
    <property type="entry name" value="DNA-binding transcriptional regulator NtrC"/>
    <property type="match status" value="1"/>
</dbReference>
<dbReference type="InterPro" id="IPR025944">
    <property type="entry name" value="Sigma_54_int_dom_CS"/>
</dbReference>
<dbReference type="GO" id="GO:0003677">
    <property type="term" value="F:DNA binding"/>
    <property type="evidence" value="ECO:0007669"/>
    <property type="project" value="UniProtKB-KW"/>
</dbReference>
<protein>
    <submittedName>
        <fullName evidence="7">Nitric oxide reductase transcriptional regulator NorR</fullName>
    </submittedName>
</protein>
<evidence type="ECO:0000313" key="7">
    <source>
        <dbReference type="EMBL" id="NDY84392.1"/>
    </source>
</evidence>
<keyword evidence="5" id="KW-0804">Transcription</keyword>
<comment type="caution">
    <text evidence="7">The sequence shown here is derived from an EMBL/GenBank/DDBJ whole genome shotgun (WGS) entry which is preliminary data.</text>
</comment>
<dbReference type="EMBL" id="JAAGRN010000012">
    <property type="protein sequence ID" value="NDY84392.1"/>
    <property type="molecule type" value="Genomic_DNA"/>
</dbReference>
<dbReference type="PROSITE" id="PS00688">
    <property type="entry name" value="SIGMA54_INTERACT_3"/>
    <property type="match status" value="1"/>
</dbReference>
<gene>
    <name evidence="7" type="primary">norR</name>
    <name evidence="7" type="ORF">G3I67_14250</name>
</gene>
<dbReference type="SMART" id="SM00382">
    <property type="entry name" value="AAA"/>
    <property type="match status" value="1"/>
</dbReference>
<dbReference type="Gene3D" id="1.10.10.60">
    <property type="entry name" value="Homeodomain-like"/>
    <property type="match status" value="1"/>
</dbReference>
<dbReference type="InterPro" id="IPR058031">
    <property type="entry name" value="AAA_lid_NorR"/>
</dbReference>
<dbReference type="InterPro" id="IPR027417">
    <property type="entry name" value="P-loop_NTPase"/>
</dbReference>
<accession>A0A6B2R2I0</accession>
<dbReference type="PROSITE" id="PS00675">
    <property type="entry name" value="SIGMA54_INTERACT_1"/>
    <property type="match status" value="1"/>
</dbReference>
<dbReference type="InterPro" id="IPR009057">
    <property type="entry name" value="Homeodomain-like_sf"/>
</dbReference>
<dbReference type="Pfam" id="PF00158">
    <property type="entry name" value="Sigma54_activat"/>
    <property type="match status" value="1"/>
</dbReference>
<evidence type="ECO:0000256" key="1">
    <source>
        <dbReference type="ARBA" id="ARBA00022741"/>
    </source>
</evidence>
<dbReference type="InterPro" id="IPR029016">
    <property type="entry name" value="GAF-like_dom_sf"/>
</dbReference>
<evidence type="ECO:0000256" key="2">
    <source>
        <dbReference type="ARBA" id="ARBA00022840"/>
    </source>
</evidence>
<dbReference type="PANTHER" id="PTHR32071">
    <property type="entry name" value="TRANSCRIPTIONAL REGULATORY PROTEIN"/>
    <property type="match status" value="1"/>
</dbReference>
<evidence type="ECO:0000256" key="4">
    <source>
        <dbReference type="ARBA" id="ARBA00023125"/>
    </source>
</evidence>
<keyword evidence="2" id="KW-0067">ATP-binding</keyword>
<dbReference type="InterPro" id="IPR025662">
    <property type="entry name" value="Sigma_54_int_dom_ATP-bd_1"/>
</dbReference>
<sequence>MSDRLNIEISIVADLVADLPYAIRAQRLVNSIREFFSCDAVGLLKIDGDSLTPIAMQGLTLEALGRRFLISQHARLASILSTRSPVRFLPGNPLPDPYDGLLEHHADQALPVHDCMGISLHLEGQLWGALTLDAFNGKTFQQSDPDRLASFAILIQAAMRVSQLEQDNRHLRLLRGNENPVASTDHEHIEIIGHSPVLQNLLKELDVVAESDLPVLLLGETGVGKELFAQRVHRTSQRCHHPLIKVNCAALPESLAESELFGHVKGAFSGATTDRMGRIEAAQHGTLFLDEVGELPLSIQAKLLRTLQNGEIQRLGEDKPRQVNTRIISATNRQLQEQVRQGSFRADLYHRLSVYPVHVPALRERGSDVLILAGRFLELNRARLGMRSLRLSESAERALCEYSWPGNVRELEHVISRAALRTVSLGANRNEIITIGPELLALESTSNDHDNFLSSTCFHVSDSQSIRQVESTYPSRTQAEQKHTQSLREATEFFQRKQIRERLEQHNGNWAATARSLELDTSNLHKLAKKLGLK</sequence>
<dbReference type="Gene3D" id="3.30.450.40">
    <property type="match status" value="1"/>
</dbReference>
<dbReference type="CDD" id="cd00009">
    <property type="entry name" value="AAA"/>
    <property type="match status" value="1"/>
</dbReference>
<dbReference type="InterPro" id="IPR003018">
    <property type="entry name" value="GAF"/>
</dbReference>
<keyword evidence="3" id="KW-0805">Transcription regulation</keyword>
<dbReference type="GO" id="GO:0006355">
    <property type="term" value="P:regulation of DNA-templated transcription"/>
    <property type="evidence" value="ECO:0007669"/>
    <property type="project" value="InterPro"/>
</dbReference>
<dbReference type="SMART" id="SM00065">
    <property type="entry name" value="GAF"/>
    <property type="match status" value="1"/>
</dbReference>
<dbReference type="RefSeq" id="WP_163656213.1">
    <property type="nucleotide sequence ID" value="NZ_JAAGRN010000012.1"/>
</dbReference>
<reference evidence="7" key="1">
    <citation type="submission" date="2020-02" db="EMBL/GenBank/DDBJ databases">
        <authorList>
            <person name="Chen W.-M."/>
        </authorList>
    </citation>
    <scope>NUCLEOTIDE SEQUENCE</scope>
    <source>
        <strain evidence="7">NBD-18</strain>
    </source>
</reference>